<reference evidence="2" key="2">
    <citation type="submission" date="2020-11" db="EMBL/GenBank/DDBJ databases">
        <authorList>
            <person name="McCartney M.A."/>
            <person name="Auch B."/>
            <person name="Kono T."/>
            <person name="Mallez S."/>
            <person name="Becker A."/>
            <person name="Gohl D.M."/>
            <person name="Silverstein K.A.T."/>
            <person name="Koren S."/>
            <person name="Bechman K.B."/>
            <person name="Herman A."/>
            <person name="Abrahante J.E."/>
            <person name="Garbe J."/>
        </authorList>
    </citation>
    <scope>NUCLEOTIDE SEQUENCE</scope>
    <source>
        <strain evidence="2">Duluth1</strain>
        <tissue evidence="2">Whole animal</tissue>
    </source>
</reference>
<keyword evidence="1" id="KW-0812">Transmembrane</keyword>
<proteinExistence type="predicted"/>
<sequence>MANVNRVFGMCAITLISSIIAQSDIPLIHLRLLCRSTIEVTCNMSYGNYGIWTFYRTQDGFDDKQNIVKIVSSEQCRLFPLQTTDTQCSCIEDNSVLCKISADMIVKSGDQWQCSRFINGNTHFSIPVTVPIQETIECTTITRLQPGTDEETTPAKITSLTVVSETIKQEEDVITVAEGHSHVTSEEFNKFTTTSGVKTETVVKVESEHGQDKSEWNKDSTKIIAAAAGVAIFVAINVSFCVYWKYKPRQVVINNTTIDNDDTTPKHIVVMPLISPDMYNDVNYHEISDIQRQFVEFATVKNTSSKARTDNANEPTFEDNETMELTPHILRRADLTLPESGTDDMDETAPVQISFLALAEINMSDVAALESQLNRTDVKSVPYESLESTLRADKDQYSKPV</sequence>
<dbReference type="AlphaFoldDB" id="A0A9D4JM74"/>
<reference evidence="2" key="1">
    <citation type="journal article" date="2019" name="bioRxiv">
        <title>The Genome of the Zebra Mussel, Dreissena polymorpha: A Resource for Invasive Species Research.</title>
        <authorList>
            <person name="McCartney M.A."/>
            <person name="Auch B."/>
            <person name="Kono T."/>
            <person name="Mallez S."/>
            <person name="Zhang Y."/>
            <person name="Obille A."/>
            <person name="Becker A."/>
            <person name="Abrahante J.E."/>
            <person name="Garbe J."/>
            <person name="Badalamenti J.P."/>
            <person name="Herman A."/>
            <person name="Mangelson H."/>
            <person name="Liachko I."/>
            <person name="Sullivan S."/>
            <person name="Sone E.D."/>
            <person name="Koren S."/>
            <person name="Silverstein K.A.T."/>
            <person name="Beckman K.B."/>
            <person name="Gohl D.M."/>
        </authorList>
    </citation>
    <scope>NUCLEOTIDE SEQUENCE</scope>
    <source>
        <strain evidence="2">Duluth1</strain>
        <tissue evidence="2">Whole animal</tissue>
    </source>
</reference>
<keyword evidence="1" id="KW-1133">Transmembrane helix</keyword>
<name>A0A9D4JM74_DREPO</name>
<gene>
    <name evidence="2" type="ORF">DPMN_118767</name>
</gene>
<dbReference type="Proteomes" id="UP000828390">
    <property type="component" value="Unassembled WGS sequence"/>
</dbReference>
<organism evidence="2 3">
    <name type="scientific">Dreissena polymorpha</name>
    <name type="common">Zebra mussel</name>
    <name type="synonym">Mytilus polymorpha</name>
    <dbReference type="NCBI Taxonomy" id="45954"/>
    <lineage>
        <taxon>Eukaryota</taxon>
        <taxon>Metazoa</taxon>
        <taxon>Spiralia</taxon>
        <taxon>Lophotrochozoa</taxon>
        <taxon>Mollusca</taxon>
        <taxon>Bivalvia</taxon>
        <taxon>Autobranchia</taxon>
        <taxon>Heteroconchia</taxon>
        <taxon>Euheterodonta</taxon>
        <taxon>Imparidentia</taxon>
        <taxon>Neoheterodontei</taxon>
        <taxon>Myida</taxon>
        <taxon>Dreissenoidea</taxon>
        <taxon>Dreissenidae</taxon>
        <taxon>Dreissena</taxon>
    </lineage>
</organism>
<evidence type="ECO:0000313" key="2">
    <source>
        <dbReference type="EMBL" id="KAH3817235.1"/>
    </source>
</evidence>
<keyword evidence="3" id="KW-1185">Reference proteome</keyword>
<feature type="transmembrane region" description="Helical" evidence="1">
    <location>
        <begin position="223"/>
        <end position="244"/>
    </location>
</feature>
<accession>A0A9D4JM74</accession>
<evidence type="ECO:0000313" key="3">
    <source>
        <dbReference type="Proteomes" id="UP000828390"/>
    </source>
</evidence>
<protein>
    <submittedName>
        <fullName evidence="2">Uncharacterized protein</fullName>
    </submittedName>
</protein>
<comment type="caution">
    <text evidence="2">The sequence shown here is derived from an EMBL/GenBank/DDBJ whole genome shotgun (WGS) entry which is preliminary data.</text>
</comment>
<evidence type="ECO:0000256" key="1">
    <source>
        <dbReference type="SAM" id="Phobius"/>
    </source>
</evidence>
<keyword evidence="1" id="KW-0472">Membrane</keyword>
<dbReference type="EMBL" id="JAIWYP010000005">
    <property type="protein sequence ID" value="KAH3817235.1"/>
    <property type="molecule type" value="Genomic_DNA"/>
</dbReference>